<dbReference type="EMBL" id="PGTN01000020">
    <property type="protein sequence ID" value="PJF48243.1"/>
    <property type="molecule type" value="Genomic_DNA"/>
</dbReference>
<evidence type="ECO:0000256" key="5">
    <source>
        <dbReference type="ARBA" id="ARBA00023002"/>
    </source>
</evidence>
<dbReference type="PANTHER" id="PTHR43350">
    <property type="entry name" value="NAD-DEPENDENT ALCOHOL DEHYDROGENASE"/>
    <property type="match status" value="1"/>
</dbReference>
<evidence type="ECO:0000313" key="9">
    <source>
        <dbReference type="Proteomes" id="UP000230790"/>
    </source>
</evidence>
<evidence type="ECO:0000256" key="2">
    <source>
        <dbReference type="ARBA" id="ARBA00008072"/>
    </source>
</evidence>
<dbReference type="SUPFAM" id="SSF50129">
    <property type="entry name" value="GroES-like"/>
    <property type="match status" value="1"/>
</dbReference>
<dbReference type="InterPro" id="IPR036291">
    <property type="entry name" value="NAD(P)-bd_dom_sf"/>
</dbReference>
<reference evidence="8 9" key="1">
    <citation type="submission" date="2017-11" db="EMBL/GenBank/DDBJ databases">
        <title>Evolution of Phototrophy in the Chloroflexi Phylum Driven by Horizontal Gene Transfer.</title>
        <authorList>
            <person name="Ward L.M."/>
            <person name="Hemp J."/>
            <person name="Shih P.M."/>
            <person name="Mcglynn S.E."/>
            <person name="Fischer W."/>
        </authorList>
    </citation>
    <scope>NUCLEOTIDE SEQUENCE [LARGE SCALE GENOMIC DNA]</scope>
    <source>
        <strain evidence="8">JP3_7</strain>
    </source>
</reference>
<dbReference type="GO" id="GO:0046872">
    <property type="term" value="F:metal ion binding"/>
    <property type="evidence" value="ECO:0007669"/>
    <property type="project" value="UniProtKB-KW"/>
</dbReference>
<comment type="similarity">
    <text evidence="2">Belongs to the zinc-containing alcohol dehydrogenase family.</text>
</comment>
<keyword evidence="5" id="KW-0560">Oxidoreductase</keyword>
<dbReference type="GO" id="GO:0016491">
    <property type="term" value="F:oxidoreductase activity"/>
    <property type="evidence" value="ECO:0007669"/>
    <property type="project" value="UniProtKB-KW"/>
</dbReference>
<dbReference type="InterPro" id="IPR013149">
    <property type="entry name" value="ADH-like_C"/>
</dbReference>
<gene>
    <name evidence="8" type="ORF">CUN48_04625</name>
</gene>
<accession>A0A2M8QEK5</accession>
<dbReference type="PANTHER" id="PTHR43350:SF2">
    <property type="entry name" value="GROES-LIKE ZINC-BINDING ALCOHOL DEHYDROGENASE FAMILY PROTEIN"/>
    <property type="match status" value="1"/>
</dbReference>
<dbReference type="CDD" id="cd08242">
    <property type="entry name" value="MDR_like"/>
    <property type="match status" value="1"/>
</dbReference>
<feature type="domain" description="Alcohol dehydrogenase-like C-terminal" evidence="6">
    <location>
        <begin position="173"/>
        <end position="284"/>
    </location>
</feature>
<evidence type="ECO:0000256" key="4">
    <source>
        <dbReference type="ARBA" id="ARBA00022833"/>
    </source>
</evidence>
<evidence type="ECO:0000259" key="7">
    <source>
        <dbReference type="Pfam" id="PF08240"/>
    </source>
</evidence>
<sequence length="324" mass="34929">MRALVVADQLTYREDYPTPEPPPGEARIRITRGGICNTDVEILKGYFGFRGVLGHEFVGIVESLNPLPGAAPHIRIGDRVVGEINCVPCDSPARNAFERAQDPTRNTLGIDRRDGAFADYTVLPVVNLHRVPDGVSDDEAVFVEPLAAACQILEQVHIQPTAHVAVLGDGKLGLLCAQVIAAAAPCELTVIGKHDNKLAIARDRGIRTASIQEAPLRAFDVVVECTGSPVGFEHARRLLRPRGTLVLKSTYHGLPQVNLTMIVVDEITIVGSRCGPFAAALRLLAQKRVDVRSLIHARYPLAQGAQAIEHAQQSGVLKVLLDVA</sequence>
<comment type="cofactor">
    <cofactor evidence="1">
        <name>Zn(2+)</name>
        <dbReference type="ChEBI" id="CHEBI:29105"/>
    </cofactor>
</comment>
<dbReference type="SUPFAM" id="SSF51735">
    <property type="entry name" value="NAD(P)-binding Rossmann-fold domains"/>
    <property type="match status" value="1"/>
</dbReference>
<evidence type="ECO:0000256" key="1">
    <source>
        <dbReference type="ARBA" id="ARBA00001947"/>
    </source>
</evidence>
<dbReference type="InterPro" id="IPR011032">
    <property type="entry name" value="GroES-like_sf"/>
</dbReference>
<feature type="domain" description="Alcohol dehydrogenase-like N-terminal" evidence="7">
    <location>
        <begin position="23"/>
        <end position="133"/>
    </location>
</feature>
<dbReference type="Proteomes" id="UP000230790">
    <property type="component" value="Unassembled WGS sequence"/>
</dbReference>
<dbReference type="Pfam" id="PF08240">
    <property type="entry name" value="ADH_N"/>
    <property type="match status" value="1"/>
</dbReference>
<proteinExistence type="inferred from homology"/>
<dbReference type="Gene3D" id="3.90.180.10">
    <property type="entry name" value="Medium-chain alcohol dehydrogenases, catalytic domain"/>
    <property type="match status" value="1"/>
</dbReference>
<organism evidence="8 9">
    <name type="scientific">Candidatus Thermofonsia Clade 3 bacterium</name>
    <dbReference type="NCBI Taxonomy" id="2364212"/>
    <lineage>
        <taxon>Bacteria</taxon>
        <taxon>Bacillati</taxon>
        <taxon>Chloroflexota</taxon>
        <taxon>Candidatus Thermofontia</taxon>
        <taxon>Candidatus Thermofonsia Clade 3</taxon>
    </lineage>
</organism>
<evidence type="ECO:0000259" key="6">
    <source>
        <dbReference type="Pfam" id="PF00107"/>
    </source>
</evidence>
<dbReference type="InterPro" id="IPR013154">
    <property type="entry name" value="ADH-like_N"/>
</dbReference>
<evidence type="ECO:0000256" key="3">
    <source>
        <dbReference type="ARBA" id="ARBA00022723"/>
    </source>
</evidence>
<comment type="caution">
    <text evidence="8">The sequence shown here is derived from an EMBL/GenBank/DDBJ whole genome shotgun (WGS) entry which is preliminary data.</text>
</comment>
<keyword evidence="4" id="KW-0862">Zinc</keyword>
<protein>
    <submittedName>
        <fullName evidence="8">Alcohol dehydrogenase</fullName>
    </submittedName>
</protein>
<name>A0A2M8QEK5_9CHLR</name>
<dbReference type="Pfam" id="PF00107">
    <property type="entry name" value="ADH_zinc_N"/>
    <property type="match status" value="1"/>
</dbReference>
<dbReference type="Gene3D" id="3.40.50.720">
    <property type="entry name" value="NAD(P)-binding Rossmann-like Domain"/>
    <property type="match status" value="1"/>
</dbReference>
<dbReference type="AlphaFoldDB" id="A0A2M8QEK5"/>
<keyword evidence="3" id="KW-0479">Metal-binding</keyword>
<evidence type="ECO:0000313" key="8">
    <source>
        <dbReference type="EMBL" id="PJF48243.1"/>
    </source>
</evidence>